<reference evidence="1 2" key="1">
    <citation type="submission" date="2018-03" db="EMBL/GenBank/DDBJ databases">
        <title>Comparative genomics illustrates the genes involved in a hyperalkaliphilic mechanisms of Serpentinomonas isolated from highly-alkaline calcium-rich serpentinized springs.</title>
        <authorList>
            <person name="Suzuki S."/>
            <person name="Ishii S."/>
            <person name="Walworth N."/>
            <person name="Bird L."/>
            <person name="Kuenen J.G."/>
            <person name="Nealson K.H."/>
        </authorList>
    </citation>
    <scope>NUCLEOTIDE SEQUENCE [LARGE SCALE GENOMIC DNA]</scope>
    <source>
        <strain evidence="1 2">P1</strain>
    </source>
</reference>
<organism evidence="1 2">
    <name type="scientific">Malikia granosa</name>
    <dbReference type="NCBI Taxonomy" id="263067"/>
    <lineage>
        <taxon>Bacteria</taxon>
        <taxon>Pseudomonadati</taxon>
        <taxon>Pseudomonadota</taxon>
        <taxon>Betaproteobacteria</taxon>
        <taxon>Burkholderiales</taxon>
        <taxon>Comamonadaceae</taxon>
        <taxon>Malikia</taxon>
    </lineage>
</organism>
<dbReference type="EMBL" id="PVLQ01000046">
    <property type="protein sequence ID" value="PRD64803.1"/>
    <property type="molecule type" value="Genomic_DNA"/>
</dbReference>
<keyword evidence="2" id="KW-1185">Reference proteome</keyword>
<evidence type="ECO:0000313" key="1">
    <source>
        <dbReference type="EMBL" id="PRD64803.1"/>
    </source>
</evidence>
<proteinExistence type="predicted"/>
<dbReference type="Proteomes" id="UP000238589">
    <property type="component" value="Unassembled WGS sequence"/>
</dbReference>
<gene>
    <name evidence="1" type="ORF">C6P64_12575</name>
</gene>
<accession>A0A2S9K2W7</accession>
<dbReference type="AlphaFoldDB" id="A0A2S9K2W7"/>
<protein>
    <recommendedName>
        <fullName evidence="3">DUF3168 domain-containing protein</fullName>
    </recommendedName>
</protein>
<evidence type="ECO:0008006" key="3">
    <source>
        <dbReference type="Google" id="ProtNLM"/>
    </source>
</evidence>
<name>A0A2S9K2W7_9BURK</name>
<dbReference type="OrthoDB" id="8759042at2"/>
<evidence type="ECO:0000313" key="2">
    <source>
        <dbReference type="Proteomes" id="UP000238589"/>
    </source>
</evidence>
<dbReference type="RefSeq" id="WP_105748915.1">
    <property type="nucleotide sequence ID" value="NZ_PVLQ01000046.1"/>
</dbReference>
<sequence>MTTAFKSVLNTIVAALSAYPAPAEVLDNPRHLVPESRQRQIAVHLGQSKANTSTLGVTRWTTPIVVECYARGDVDALLEAVWLRLFGPDARVTGAGIEGLEQDGIDWDYAEGRTEMECAALQFLVRHRTPNHSLTPWA</sequence>
<comment type="caution">
    <text evidence="1">The sequence shown here is derived from an EMBL/GenBank/DDBJ whole genome shotgun (WGS) entry which is preliminary data.</text>
</comment>